<dbReference type="EMBL" id="CAJVQA010001407">
    <property type="protein sequence ID" value="CAG8513255.1"/>
    <property type="molecule type" value="Genomic_DNA"/>
</dbReference>
<accession>A0A9N9A136</accession>
<keyword evidence="2" id="KW-1185">Reference proteome</keyword>
<comment type="caution">
    <text evidence="1">The sequence shown here is derived from an EMBL/GenBank/DDBJ whole genome shotgun (WGS) entry which is preliminary data.</text>
</comment>
<dbReference type="Proteomes" id="UP000789759">
    <property type="component" value="Unassembled WGS sequence"/>
</dbReference>
<organism evidence="1 2">
    <name type="scientific">Cetraspora pellucida</name>
    <dbReference type="NCBI Taxonomy" id="1433469"/>
    <lineage>
        <taxon>Eukaryota</taxon>
        <taxon>Fungi</taxon>
        <taxon>Fungi incertae sedis</taxon>
        <taxon>Mucoromycota</taxon>
        <taxon>Glomeromycotina</taxon>
        <taxon>Glomeromycetes</taxon>
        <taxon>Diversisporales</taxon>
        <taxon>Gigasporaceae</taxon>
        <taxon>Cetraspora</taxon>
    </lineage>
</organism>
<gene>
    <name evidence="1" type="ORF">CPELLU_LOCUS3022</name>
</gene>
<proteinExistence type="predicted"/>
<dbReference type="AlphaFoldDB" id="A0A9N9A136"/>
<dbReference type="OrthoDB" id="2409189at2759"/>
<protein>
    <submittedName>
        <fullName evidence="1">13982_t:CDS:1</fullName>
    </submittedName>
</protein>
<sequence>MACHLQDNTREVTYLPACESKCLLFRLYDGIENSEDNKISFSSFLPLKSLTSFSRPGIPNSLYIETHISWDFAKNIQIPYFSQQEGTIYFKSPFKVEVFGICEEGTL</sequence>
<evidence type="ECO:0000313" key="2">
    <source>
        <dbReference type="Proteomes" id="UP000789759"/>
    </source>
</evidence>
<name>A0A9N9A136_9GLOM</name>
<reference evidence="1" key="1">
    <citation type="submission" date="2021-06" db="EMBL/GenBank/DDBJ databases">
        <authorList>
            <person name="Kallberg Y."/>
            <person name="Tangrot J."/>
            <person name="Rosling A."/>
        </authorList>
    </citation>
    <scope>NUCLEOTIDE SEQUENCE</scope>
    <source>
        <strain evidence="1">FL966</strain>
    </source>
</reference>
<evidence type="ECO:0000313" key="1">
    <source>
        <dbReference type="EMBL" id="CAG8513255.1"/>
    </source>
</evidence>